<evidence type="ECO:0008006" key="4">
    <source>
        <dbReference type="Google" id="ProtNLM"/>
    </source>
</evidence>
<feature type="signal peptide" evidence="1">
    <location>
        <begin position="1"/>
        <end position="19"/>
    </location>
</feature>
<evidence type="ECO:0000256" key="1">
    <source>
        <dbReference type="SAM" id="SignalP"/>
    </source>
</evidence>
<dbReference type="AlphaFoldDB" id="A0A251UR56"/>
<sequence length="128" mass="14947">MMMVLMMTLFICTLRKMSRLNRRFNLNQVGGLTDLPRPREGGRDREAWRRMAELRQSCGIDADFRRVHNPCDALTSSYFLLLSLLRVIQAEATTEAQIVMNWGRRKPTTTTQMNCVIFKRIYMGDDEP</sequence>
<keyword evidence="1" id="KW-0732">Signal</keyword>
<organism evidence="2 3">
    <name type="scientific">Helianthus annuus</name>
    <name type="common">Common sunflower</name>
    <dbReference type="NCBI Taxonomy" id="4232"/>
    <lineage>
        <taxon>Eukaryota</taxon>
        <taxon>Viridiplantae</taxon>
        <taxon>Streptophyta</taxon>
        <taxon>Embryophyta</taxon>
        <taxon>Tracheophyta</taxon>
        <taxon>Spermatophyta</taxon>
        <taxon>Magnoliopsida</taxon>
        <taxon>eudicotyledons</taxon>
        <taxon>Gunneridae</taxon>
        <taxon>Pentapetalae</taxon>
        <taxon>asterids</taxon>
        <taxon>campanulids</taxon>
        <taxon>Asterales</taxon>
        <taxon>Asteraceae</taxon>
        <taxon>Asteroideae</taxon>
        <taxon>Heliantheae alliance</taxon>
        <taxon>Heliantheae</taxon>
        <taxon>Helianthus</taxon>
    </lineage>
</organism>
<dbReference type="Proteomes" id="UP000215914">
    <property type="component" value="Chromosome 5"/>
</dbReference>
<dbReference type="InParanoid" id="A0A251UR56"/>
<protein>
    <recommendedName>
        <fullName evidence="4">Secreted protein</fullName>
    </recommendedName>
</protein>
<accession>A0A251UR56</accession>
<proteinExistence type="predicted"/>
<dbReference type="EMBL" id="CM007894">
    <property type="protein sequence ID" value="OTG25594.1"/>
    <property type="molecule type" value="Genomic_DNA"/>
</dbReference>
<feature type="chain" id="PRO_5013032946" description="Secreted protein" evidence="1">
    <location>
        <begin position="20"/>
        <end position="128"/>
    </location>
</feature>
<reference evidence="3" key="1">
    <citation type="journal article" date="2017" name="Nature">
        <title>The sunflower genome provides insights into oil metabolism, flowering and Asterid evolution.</title>
        <authorList>
            <person name="Badouin H."/>
            <person name="Gouzy J."/>
            <person name="Grassa C.J."/>
            <person name="Murat F."/>
            <person name="Staton S.E."/>
            <person name="Cottret L."/>
            <person name="Lelandais-Briere C."/>
            <person name="Owens G.L."/>
            <person name="Carrere S."/>
            <person name="Mayjonade B."/>
            <person name="Legrand L."/>
            <person name="Gill N."/>
            <person name="Kane N.C."/>
            <person name="Bowers J.E."/>
            <person name="Hubner S."/>
            <person name="Bellec A."/>
            <person name="Berard A."/>
            <person name="Berges H."/>
            <person name="Blanchet N."/>
            <person name="Boniface M.C."/>
            <person name="Brunel D."/>
            <person name="Catrice O."/>
            <person name="Chaidir N."/>
            <person name="Claudel C."/>
            <person name="Donnadieu C."/>
            <person name="Faraut T."/>
            <person name="Fievet G."/>
            <person name="Helmstetter N."/>
            <person name="King M."/>
            <person name="Knapp S.J."/>
            <person name="Lai Z."/>
            <person name="Le Paslier M.C."/>
            <person name="Lippi Y."/>
            <person name="Lorenzon L."/>
            <person name="Mandel J.R."/>
            <person name="Marage G."/>
            <person name="Marchand G."/>
            <person name="Marquand E."/>
            <person name="Bret-Mestries E."/>
            <person name="Morien E."/>
            <person name="Nambeesan S."/>
            <person name="Nguyen T."/>
            <person name="Pegot-Espagnet P."/>
            <person name="Pouilly N."/>
            <person name="Raftis F."/>
            <person name="Sallet E."/>
            <person name="Schiex T."/>
            <person name="Thomas J."/>
            <person name="Vandecasteele C."/>
            <person name="Vares D."/>
            <person name="Vear F."/>
            <person name="Vautrin S."/>
            <person name="Crespi M."/>
            <person name="Mangin B."/>
            <person name="Burke J.M."/>
            <person name="Salse J."/>
            <person name="Munos S."/>
            <person name="Vincourt P."/>
            <person name="Rieseberg L.H."/>
            <person name="Langlade N.B."/>
        </authorList>
    </citation>
    <scope>NUCLEOTIDE SEQUENCE [LARGE SCALE GENOMIC DNA]</scope>
    <source>
        <strain evidence="3">cv. SF193</strain>
    </source>
</reference>
<evidence type="ECO:0000313" key="2">
    <source>
        <dbReference type="EMBL" id="OTG25594.1"/>
    </source>
</evidence>
<keyword evidence="3" id="KW-1185">Reference proteome</keyword>
<evidence type="ECO:0000313" key="3">
    <source>
        <dbReference type="Proteomes" id="UP000215914"/>
    </source>
</evidence>
<gene>
    <name evidence="2" type="ORF">HannXRQ_Chr05g0149331</name>
</gene>
<name>A0A251UR56_HELAN</name>